<proteinExistence type="predicted"/>
<dbReference type="AlphaFoldDB" id="F8D993"/>
<evidence type="ECO:0000313" key="2">
    <source>
        <dbReference type="Proteomes" id="UP000006794"/>
    </source>
</evidence>
<gene>
    <name evidence="1" type="ordered locus">Halxa_2204</name>
</gene>
<accession>F8D993</accession>
<dbReference type="STRING" id="797210.Halxa_2204"/>
<keyword evidence="2" id="KW-1185">Reference proteome</keyword>
<dbReference type="HOGENOM" id="CLU_2662268_0_0_2"/>
<sequence>MERILDFGIRADASSGVILVEQIDGIEDKKGVENPVILGDFKICANGASSTLQRRVSPVLPRVSRRTLNTVPVGR</sequence>
<dbReference type="RefSeq" id="WP_013879722.1">
    <property type="nucleotide sequence ID" value="NC_015666.1"/>
</dbReference>
<dbReference type="KEGG" id="hxa:Halxa_2204"/>
<evidence type="ECO:0000313" key="1">
    <source>
        <dbReference type="EMBL" id="AEH36829.1"/>
    </source>
</evidence>
<name>F8D993_HALXS</name>
<reference evidence="1 2" key="1">
    <citation type="journal article" date="2012" name="Stand. Genomic Sci.">
        <title>Complete genome sequence of Halopiger xanaduensis type strain (SH-6(T)).</title>
        <authorList>
            <person name="Anderson I."/>
            <person name="Tindall B.J."/>
            <person name="Rohde M."/>
            <person name="Lucas S."/>
            <person name="Han J."/>
            <person name="Lapidus A."/>
            <person name="Cheng J.F."/>
            <person name="Goodwin L."/>
            <person name="Pitluck S."/>
            <person name="Peters L."/>
            <person name="Pati A."/>
            <person name="Mikhailova N."/>
            <person name="Pagani I."/>
            <person name="Teshima H."/>
            <person name="Han C."/>
            <person name="Tapia R."/>
            <person name="Land M."/>
            <person name="Woyke T."/>
            <person name="Klenk H.P."/>
            <person name="Kyrpides N."/>
            <person name="Ivanova N."/>
        </authorList>
    </citation>
    <scope>NUCLEOTIDE SEQUENCE [LARGE SCALE GENOMIC DNA]</scope>
    <source>
        <strain evidence="2">DSM 18323 / JCM 14033 / SH-6</strain>
    </source>
</reference>
<organism evidence="1 2">
    <name type="scientific">Halopiger xanaduensis (strain DSM 18323 / JCM 14033 / SH-6)</name>
    <dbReference type="NCBI Taxonomy" id="797210"/>
    <lineage>
        <taxon>Archaea</taxon>
        <taxon>Methanobacteriati</taxon>
        <taxon>Methanobacteriota</taxon>
        <taxon>Stenosarchaea group</taxon>
        <taxon>Halobacteria</taxon>
        <taxon>Halobacteriales</taxon>
        <taxon>Natrialbaceae</taxon>
        <taxon>Halopiger</taxon>
    </lineage>
</organism>
<dbReference type="GeneID" id="10797166"/>
<dbReference type="EMBL" id="CP002839">
    <property type="protein sequence ID" value="AEH36829.1"/>
    <property type="molecule type" value="Genomic_DNA"/>
</dbReference>
<dbReference type="Proteomes" id="UP000006794">
    <property type="component" value="Chromosome"/>
</dbReference>
<protein>
    <submittedName>
        <fullName evidence="1">Uncharacterized protein</fullName>
    </submittedName>
</protein>